<dbReference type="PROSITE" id="PS50048">
    <property type="entry name" value="ZN2_CY6_FUNGAL_2"/>
    <property type="match status" value="1"/>
</dbReference>
<dbReference type="OrthoDB" id="4314040at2759"/>
<keyword evidence="4" id="KW-0238">DNA-binding</keyword>
<gene>
    <name evidence="4" type="ORF">GLAREA_10123</name>
</gene>
<dbReference type="InterPro" id="IPR053175">
    <property type="entry name" value="DHMBA_Reg_Transcription_Factor"/>
</dbReference>
<name>S3DBE2_GLAL2</name>
<evidence type="ECO:0000256" key="1">
    <source>
        <dbReference type="ARBA" id="ARBA00023242"/>
    </source>
</evidence>
<evidence type="ECO:0000259" key="3">
    <source>
        <dbReference type="PROSITE" id="PS50048"/>
    </source>
</evidence>
<evidence type="ECO:0000256" key="2">
    <source>
        <dbReference type="SAM" id="MobiDB-lite"/>
    </source>
</evidence>
<feature type="region of interest" description="Disordered" evidence="2">
    <location>
        <begin position="47"/>
        <end position="67"/>
    </location>
</feature>
<dbReference type="PANTHER" id="PTHR38791:SF13">
    <property type="entry name" value="ZN(2)-C6 FUNGAL-TYPE DOMAIN-CONTAINING PROTEIN"/>
    <property type="match status" value="1"/>
</dbReference>
<dbReference type="SUPFAM" id="SSF57701">
    <property type="entry name" value="Zn2/Cys6 DNA-binding domain"/>
    <property type="match status" value="1"/>
</dbReference>
<sequence length="626" mass="70069">MCRTRRIKCDETKPTCNQCAKSRRQCPGYKDDFDLVFRNETLATERRARKATNGKREPGHFTIPTGPNQQTVFAVNSKDESNSSKPDAAMEMGLSRINTMILSVPIEQQAPCFFLSNYVLSPTSDVDTPRGYFDFLGPLMKGEGPDSQLRLAFTAASMASLANRPSSKHRRDLKHMAVAHYTRALKATNLALQNPALQRTDQTLAAVLMLGFYETICTENNNASAWYSHIDGAVQLVRMRGKKFAKSRMGNSLFQVVRTQMMINCMTSAKLPKGGVEWWTTDIEGDFGSPIVNMKLRLATLRYEMNQTLSVYSRTPEHFAKIADIMRRAQAVETECQAWEASLPEWWHPKTVAWVDNIAGMDVSKSEVWPGKIEAYHNIWVATFWNHARVARIAASGIIIRCTAWMCSPVDYRTTPEYAYANRICLDLVIDIISSIPYLLGWSIGKGSSATANLSSFEAGLEAFINPKPIGGFFALWPLFVVSTADYCTDSQRTYAKARMVHIADHLGLNHARVLAGFQIRIPSMTIRRDNIGRLPSPSQMIAQTLYTPASPTTFPPPGTSFPSSPEEPSSPPPAMANRTYDLSPLQQREMMQKEAFERERLTLLKRAAGDQGESVERLMAKYLAV</sequence>
<dbReference type="Proteomes" id="UP000016922">
    <property type="component" value="Unassembled WGS sequence"/>
</dbReference>
<dbReference type="GO" id="GO:0000981">
    <property type="term" value="F:DNA-binding transcription factor activity, RNA polymerase II-specific"/>
    <property type="evidence" value="ECO:0007669"/>
    <property type="project" value="InterPro"/>
</dbReference>
<organism evidence="4 5">
    <name type="scientific">Glarea lozoyensis (strain ATCC 20868 / MF5171)</name>
    <dbReference type="NCBI Taxonomy" id="1116229"/>
    <lineage>
        <taxon>Eukaryota</taxon>
        <taxon>Fungi</taxon>
        <taxon>Dikarya</taxon>
        <taxon>Ascomycota</taxon>
        <taxon>Pezizomycotina</taxon>
        <taxon>Leotiomycetes</taxon>
        <taxon>Helotiales</taxon>
        <taxon>Helotiaceae</taxon>
        <taxon>Glarea</taxon>
    </lineage>
</organism>
<dbReference type="eggNOG" id="ENOG502S0C8">
    <property type="taxonomic scope" value="Eukaryota"/>
</dbReference>
<feature type="region of interest" description="Disordered" evidence="2">
    <location>
        <begin position="548"/>
        <end position="579"/>
    </location>
</feature>
<keyword evidence="1" id="KW-0539">Nucleus</keyword>
<dbReference type="KEGG" id="glz:GLAREA_10123"/>
<dbReference type="GO" id="GO:0008270">
    <property type="term" value="F:zinc ion binding"/>
    <property type="evidence" value="ECO:0007669"/>
    <property type="project" value="InterPro"/>
</dbReference>
<dbReference type="HOGENOM" id="CLU_013866_4_0_1"/>
<reference evidence="4 5" key="1">
    <citation type="journal article" date="2013" name="BMC Genomics">
        <title>Genomics-driven discovery of the pneumocandin biosynthetic gene cluster in the fungus Glarea lozoyensis.</title>
        <authorList>
            <person name="Chen L."/>
            <person name="Yue Q."/>
            <person name="Zhang X."/>
            <person name="Xiang M."/>
            <person name="Wang C."/>
            <person name="Li S."/>
            <person name="Che Y."/>
            <person name="Ortiz-Lopez F.J."/>
            <person name="Bills G.F."/>
            <person name="Liu X."/>
            <person name="An Z."/>
        </authorList>
    </citation>
    <scope>NUCLEOTIDE SEQUENCE [LARGE SCALE GENOMIC DNA]</scope>
    <source>
        <strain evidence="5">ATCC 20868 / MF5171</strain>
    </source>
</reference>
<dbReference type="CDD" id="cd00067">
    <property type="entry name" value="GAL4"/>
    <property type="match status" value="1"/>
</dbReference>
<dbReference type="Pfam" id="PF00172">
    <property type="entry name" value="Zn_clus"/>
    <property type="match status" value="1"/>
</dbReference>
<evidence type="ECO:0000313" key="5">
    <source>
        <dbReference type="Proteomes" id="UP000016922"/>
    </source>
</evidence>
<dbReference type="GeneID" id="19469170"/>
<dbReference type="InterPro" id="IPR021858">
    <property type="entry name" value="Fun_TF"/>
</dbReference>
<dbReference type="AlphaFoldDB" id="S3DBE2"/>
<dbReference type="Gene3D" id="4.10.240.10">
    <property type="entry name" value="Zn(2)-C6 fungal-type DNA-binding domain"/>
    <property type="match status" value="1"/>
</dbReference>
<evidence type="ECO:0000313" key="4">
    <source>
        <dbReference type="EMBL" id="EPE34429.1"/>
    </source>
</evidence>
<protein>
    <submittedName>
        <fullName evidence="4">Zn2/Cys6 DNA-binding protein</fullName>
    </submittedName>
</protein>
<dbReference type="OMA" id="TIMSTDD"/>
<dbReference type="InterPro" id="IPR001138">
    <property type="entry name" value="Zn2Cys6_DnaBD"/>
</dbReference>
<dbReference type="RefSeq" id="XP_008078364.1">
    <property type="nucleotide sequence ID" value="XM_008080173.1"/>
</dbReference>
<dbReference type="PANTHER" id="PTHR38791">
    <property type="entry name" value="ZN(II)2CYS6 TRANSCRIPTION FACTOR (EUROFUNG)-RELATED-RELATED"/>
    <property type="match status" value="1"/>
</dbReference>
<proteinExistence type="predicted"/>
<dbReference type="Pfam" id="PF11951">
    <property type="entry name" value="Fungal_trans_2"/>
    <property type="match status" value="1"/>
</dbReference>
<dbReference type="InterPro" id="IPR036864">
    <property type="entry name" value="Zn2-C6_fun-type_DNA-bd_sf"/>
</dbReference>
<dbReference type="EMBL" id="KE145356">
    <property type="protein sequence ID" value="EPE34429.1"/>
    <property type="molecule type" value="Genomic_DNA"/>
</dbReference>
<dbReference type="GO" id="GO:0003677">
    <property type="term" value="F:DNA binding"/>
    <property type="evidence" value="ECO:0007669"/>
    <property type="project" value="UniProtKB-KW"/>
</dbReference>
<accession>S3DBE2</accession>
<keyword evidence="5" id="KW-1185">Reference proteome</keyword>
<feature type="domain" description="Zn(2)-C6 fungal-type" evidence="3">
    <location>
        <begin position="1"/>
        <end position="26"/>
    </location>
</feature>